<sequence length="214" mass="23515">MHRPFVERGFAFVAFDFCGGGPESQSSGTMLDMSVLTEADDLDAVVDWARARQDIDANNLFLLGSSQGGYASTVVASRRPEDVAALGLFFPAFCIGDDAHERIAACGGVVPETMQVGPHVIGRRYNEDALATDVFELMGRYPGDVFIVHGELDRMVPSSYSRRAAETFPGACRLEIVEGVGHGFRTWPFELFDRALNDAIDFFEDHRLLKASEK</sequence>
<dbReference type="InterPro" id="IPR022742">
    <property type="entry name" value="Hydrolase_4"/>
</dbReference>
<dbReference type="AlphaFoldDB" id="C7N2U1"/>
<evidence type="ECO:0000313" key="5">
    <source>
        <dbReference type="Proteomes" id="UP000002026"/>
    </source>
</evidence>
<keyword evidence="5" id="KW-1185">Reference proteome</keyword>
<evidence type="ECO:0000259" key="3">
    <source>
        <dbReference type="Pfam" id="PF12146"/>
    </source>
</evidence>
<gene>
    <name evidence="4" type="ordered locus">Shel_25940</name>
</gene>
<dbReference type="SUPFAM" id="SSF53474">
    <property type="entry name" value="alpha/beta-Hydrolases"/>
    <property type="match status" value="1"/>
</dbReference>
<dbReference type="Proteomes" id="UP000002026">
    <property type="component" value="Chromosome"/>
</dbReference>
<reference evidence="4 5" key="1">
    <citation type="journal article" date="2009" name="Stand. Genomic Sci.">
        <title>Complete genome sequence of Slackia heliotrinireducens type strain (RHS 1).</title>
        <authorList>
            <person name="Pukall R."/>
            <person name="Lapidus A."/>
            <person name="Nolan M."/>
            <person name="Copeland A."/>
            <person name="Glavina Del Rio T."/>
            <person name="Lucas S."/>
            <person name="Chen F."/>
            <person name="Tice H."/>
            <person name="Cheng J.F."/>
            <person name="Chertkov O."/>
            <person name="Bruce D."/>
            <person name="Goodwin L."/>
            <person name="Kuske C."/>
            <person name="Brettin T."/>
            <person name="Detter J.C."/>
            <person name="Han C."/>
            <person name="Pitluck S."/>
            <person name="Pati A."/>
            <person name="Mavrommatis K."/>
            <person name="Ivanova N."/>
            <person name="Ovchinnikova G."/>
            <person name="Chen A."/>
            <person name="Palaniappan K."/>
            <person name="Schneider S."/>
            <person name="Rohde M."/>
            <person name="Chain P."/>
            <person name="D'haeseleer P."/>
            <person name="Goker M."/>
            <person name="Bristow J."/>
            <person name="Eisen J.A."/>
            <person name="Markowitz V."/>
            <person name="Kyrpides N.C."/>
            <person name="Klenk H.P."/>
            <person name="Hugenholtz P."/>
        </authorList>
    </citation>
    <scope>NUCLEOTIDE SEQUENCE [LARGE SCALE GENOMIC DNA]</scope>
    <source>
        <strain evidence="5">ATCC 29202 / DSM 20476 / NCTC 11029 / RHS 1</strain>
    </source>
</reference>
<protein>
    <recommendedName>
        <fullName evidence="3">Serine aminopeptidase S33 domain-containing protein</fullName>
    </recommendedName>
</protein>
<evidence type="ECO:0000256" key="1">
    <source>
        <dbReference type="ARBA" id="ARBA00008645"/>
    </source>
</evidence>
<evidence type="ECO:0000256" key="2">
    <source>
        <dbReference type="ARBA" id="ARBA00022801"/>
    </source>
</evidence>
<name>C7N2U1_SLAHD</name>
<organism evidence="4 5">
    <name type="scientific">Slackia heliotrinireducens (strain ATCC 29202 / DSM 20476 / NCTC 11029 / RHS 1)</name>
    <name type="common">Peptococcus heliotrinreducens</name>
    <dbReference type="NCBI Taxonomy" id="471855"/>
    <lineage>
        <taxon>Bacteria</taxon>
        <taxon>Bacillati</taxon>
        <taxon>Actinomycetota</taxon>
        <taxon>Coriobacteriia</taxon>
        <taxon>Eggerthellales</taxon>
        <taxon>Eggerthellaceae</taxon>
        <taxon>Slackia</taxon>
    </lineage>
</organism>
<dbReference type="Gene3D" id="3.40.50.1820">
    <property type="entry name" value="alpha/beta hydrolase"/>
    <property type="match status" value="1"/>
</dbReference>
<dbReference type="HOGENOM" id="CLU_048353_1_0_11"/>
<dbReference type="EMBL" id="CP001684">
    <property type="protein sequence ID" value="ACV23599.1"/>
    <property type="molecule type" value="Genomic_DNA"/>
</dbReference>
<keyword evidence="2" id="KW-0378">Hydrolase</keyword>
<dbReference type="PANTHER" id="PTHR22946">
    <property type="entry name" value="DIENELACTONE HYDROLASE DOMAIN-CONTAINING PROTEIN-RELATED"/>
    <property type="match status" value="1"/>
</dbReference>
<dbReference type="Pfam" id="PF12146">
    <property type="entry name" value="Hydrolase_4"/>
    <property type="match status" value="1"/>
</dbReference>
<dbReference type="eggNOG" id="COG1073">
    <property type="taxonomic scope" value="Bacteria"/>
</dbReference>
<dbReference type="GO" id="GO:0052689">
    <property type="term" value="F:carboxylic ester hydrolase activity"/>
    <property type="evidence" value="ECO:0007669"/>
    <property type="project" value="UniProtKB-ARBA"/>
</dbReference>
<dbReference type="KEGG" id="shi:Shel_25940"/>
<dbReference type="PANTHER" id="PTHR22946:SF9">
    <property type="entry name" value="POLYKETIDE TRANSFERASE AF380"/>
    <property type="match status" value="1"/>
</dbReference>
<comment type="similarity">
    <text evidence="1">Belongs to the AB hydrolase superfamily.</text>
</comment>
<dbReference type="InterPro" id="IPR029058">
    <property type="entry name" value="AB_hydrolase_fold"/>
</dbReference>
<dbReference type="STRING" id="471855.Shel_25940"/>
<feature type="domain" description="Serine aminopeptidase S33" evidence="3">
    <location>
        <begin position="5"/>
        <end position="99"/>
    </location>
</feature>
<dbReference type="InterPro" id="IPR050261">
    <property type="entry name" value="FrsA_esterase"/>
</dbReference>
<proteinExistence type="inferred from homology"/>
<evidence type="ECO:0000313" key="4">
    <source>
        <dbReference type="EMBL" id="ACV23599.1"/>
    </source>
</evidence>
<accession>C7N2U1</accession>